<gene>
    <name evidence="1" type="ORF">CYNAS_LOCUS17534</name>
</gene>
<reference evidence="1" key="1">
    <citation type="submission" date="2023-07" db="EMBL/GenBank/DDBJ databases">
        <authorList>
            <consortium name="CYATHOMIX"/>
        </authorList>
    </citation>
    <scope>NUCLEOTIDE SEQUENCE</scope>
    <source>
        <strain evidence="1">N/A</strain>
    </source>
</reference>
<dbReference type="AlphaFoldDB" id="A0AA36H7H7"/>
<protein>
    <submittedName>
        <fullName evidence="1">Uncharacterized protein</fullName>
    </submittedName>
</protein>
<sequence length="100" mass="11776">MLESQLALLREQLDVERKRRLELQHRGRSKPAERQYGRAADFRMSRKTLQRQKSPFRVHRAVSCEMYQRSYRYEASLSSISTCSYLTNDTSTSVETTTIV</sequence>
<proteinExistence type="predicted"/>
<evidence type="ECO:0000313" key="2">
    <source>
        <dbReference type="Proteomes" id="UP001176961"/>
    </source>
</evidence>
<name>A0AA36H7H7_CYLNA</name>
<keyword evidence="2" id="KW-1185">Reference proteome</keyword>
<dbReference type="Proteomes" id="UP001176961">
    <property type="component" value="Unassembled WGS sequence"/>
</dbReference>
<comment type="caution">
    <text evidence="1">The sequence shown here is derived from an EMBL/GenBank/DDBJ whole genome shotgun (WGS) entry which is preliminary data.</text>
</comment>
<dbReference type="EMBL" id="CATQJL010000316">
    <property type="protein sequence ID" value="CAJ0605551.1"/>
    <property type="molecule type" value="Genomic_DNA"/>
</dbReference>
<evidence type="ECO:0000313" key="1">
    <source>
        <dbReference type="EMBL" id="CAJ0605551.1"/>
    </source>
</evidence>
<organism evidence="1 2">
    <name type="scientific">Cylicocyclus nassatus</name>
    <name type="common">Nematode worm</name>
    <dbReference type="NCBI Taxonomy" id="53992"/>
    <lineage>
        <taxon>Eukaryota</taxon>
        <taxon>Metazoa</taxon>
        <taxon>Ecdysozoa</taxon>
        <taxon>Nematoda</taxon>
        <taxon>Chromadorea</taxon>
        <taxon>Rhabditida</taxon>
        <taxon>Rhabditina</taxon>
        <taxon>Rhabditomorpha</taxon>
        <taxon>Strongyloidea</taxon>
        <taxon>Strongylidae</taxon>
        <taxon>Cylicocyclus</taxon>
    </lineage>
</organism>
<accession>A0AA36H7H7</accession>